<evidence type="ECO:0000259" key="2">
    <source>
        <dbReference type="Pfam" id="PF07589"/>
    </source>
</evidence>
<sequence>MTIRKTIVAAAFALLGTSAHADITLDPLTGASNIYVNWETEVGTGFFVPVQIFGGSFGNNAYITVDADETIDFSISDGGIHGDAFALTLDGVLLAPTSGNLGPDTRGPGATSFYSAFYDDIALSAGSHTFRLYVTDACCTSGGTYASFSPVSSVPEPSSNTMLAAGLGITGLAALRRNSGRRRRA</sequence>
<feature type="chain" id="PRO_5044607664" evidence="1">
    <location>
        <begin position="22"/>
        <end position="185"/>
    </location>
</feature>
<dbReference type="Proteomes" id="UP000584325">
    <property type="component" value="Unassembled WGS sequence"/>
</dbReference>
<feature type="signal peptide" evidence="1">
    <location>
        <begin position="1"/>
        <end position="21"/>
    </location>
</feature>
<accession>A0A4P8HXE9</accession>
<keyword evidence="1" id="KW-0732">Signal</keyword>
<name>A0A4P8HXE9_9BURK</name>
<keyword evidence="5" id="KW-1185">Reference proteome</keyword>
<evidence type="ECO:0000256" key="1">
    <source>
        <dbReference type="SAM" id="SignalP"/>
    </source>
</evidence>
<dbReference type="EMBL" id="CP040017">
    <property type="protein sequence ID" value="QCP13632.1"/>
    <property type="molecule type" value="Genomic_DNA"/>
</dbReference>
<gene>
    <name evidence="4" type="ORF">FCL38_26740</name>
    <name evidence="3" type="ORF">FHS02_004327</name>
</gene>
<reference evidence="4 5" key="1">
    <citation type="submission" date="2019-05" db="EMBL/GenBank/DDBJ databases">
        <title>Draft Genome Sequences of Six Type Strains of the Genus Massilia.</title>
        <authorList>
            <person name="Miess H."/>
            <person name="Frediansyhah A."/>
            <person name="Gross H."/>
        </authorList>
    </citation>
    <scope>NUCLEOTIDE SEQUENCE [LARGE SCALE GENOMIC DNA]</scope>
    <source>
        <strain evidence="4 5">DSMZ 26121</strain>
    </source>
</reference>
<dbReference type="RefSeq" id="WP_137316411.1">
    <property type="nucleotide sequence ID" value="NZ_CP040017.1"/>
</dbReference>
<reference evidence="3 6" key="2">
    <citation type="submission" date="2020-08" db="EMBL/GenBank/DDBJ databases">
        <title>Genomic Encyclopedia of Type Strains, Phase III (KMG-III): the genomes of soil and plant-associated and newly described type strains.</title>
        <authorList>
            <person name="Whitman W."/>
        </authorList>
    </citation>
    <scope>NUCLEOTIDE SEQUENCE [LARGE SCALE GENOMIC DNA]</scope>
    <source>
        <strain evidence="3 6">CECT 7753</strain>
    </source>
</reference>
<organism evidence="3 6">
    <name type="scientific">Pseudoduganella umbonata</name>
    <dbReference type="NCBI Taxonomy" id="864828"/>
    <lineage>
        <taxon>Bacteria</taxon>
        <taxon>Pseudomonadati</taxon>
        <taxon>Pseudomonadota</taxon>
        <taxon>Betaproteobacteria</taxon>
        <taxon>Burkholderiales</taxon>
        <taxon>Oxalobacteraceae</taxon>
        <taxon>Telluria group</taxon>
        <taxon>Pseudoduganella</taxon>
    </lineage>
</organism>
<dbReference type="AlphaFoldDB" id="A0A4P8HXE9"/>
<dbReference type="Proteomes" id="UP000298763">
    <property type="component" value="Chromosome"/>
</dbReference>
<feature type="domain" description="Ice-binding protein C-terminal" evidence="2">
    <location>
        <begin position="153"/>
        <end position="177"/>
    </location>
</feature>
<dbReference type="InterPro" id="IPR013424">
    <property type="entry name" value="Ice-binding_C"/>
</dbReference>
<evidence type="ECO:0000313" key="5">
    <source>
        <dbReference type="Proteomes" id="UP000298763"/>
    </source>
</evidence>
<evidence type="ECO:0000313" key="4">
    <source>
        <dbReference type="EMBL" id="QCP13632.1"/>
    </source>
</evidence>
<proteinExistence type="predicted"/>
<evidence type="ECO:0000313" key="6">
    <source>
        <dbReference type="Proteomes" id="UP000584325"/>
    </source>
</evidence>
<dbReference type="Pfam" id="PF07589">
    <property type="entry name" value="PEP-CTERM"/>
    <property type="match status" value="1"/>
</dbReference>
<dbReference type="EMBL" id="JACHXS010000009">
    <property type="protein sequence ID" value="MBB3223481.1"/>
    <property type="molecule type" value="Genomic_DNA"/>
</dbReference>
<evidence type="ECO:0000313" key="3">
    <source>
        <dbReference type="EMBL" id="MBB3223481.1"/>
    </source>
</evidence>
<protein>
    <submittedName>
        <fullName evidence="4">PEP-CTERM sorting domain-containing protein</fullName>
    </submittedName>
</protein>